<dbReference type="RefSeq" id="WP_054018499.1">
    <property type="nucleotide sequence ID" value="NZ_BBYR01000007.1"/>
</dbReference>
<accession>A0A0K8NVF6</accession>
<dbReference type="STRING" id="1547922.ISF6_4538"/>
<evidence type="ECO:0000256" key="3">
    <source>
        <dbReference type="ARBA" id="ARBA00022475"/>
    </source>
</evidence>
<comment type="subcellular location">
    <subcellularLocation>
        <location evidence="1">Cell membrane</location>
        <topology evidence="1">Multi-pass membrane protein</topology>
    </subcellularLocation>
</comment>
<dbReference type="CDD" id="cd06582">
    <property type="entry name" value="TM_PBP1_LivH_like"/>
    <property type="match status" value="1"/>
</dbReference>
<keyword evidence="3" id="KW-1003">Cell membrane</keyword>
<dbReference type="PANTHER" id="PTHR11795">
    <property type="entry name" value="BRANCHED-CHAIN AMINO ACID TRANSPORT SYSTEM PERMEASE PROTEIN LIVH"/>
    <property type="match status" value="1"/>
</dbReference>
<dbReference type="EMBL" id="BBYR01000007">
    <property type="protein sequence ID" value="GAP34363.1"/>
    <property type="molecule type" value="Genomic_DNA"/>
</dbReference>
<comment type="caution">
    <text evidence="9">The sequence shown here is derived from an EMBL/GenBank/DDBJ whole genome shotgun (WGS) entry which is preliminary data.</text>
</comment>
<evidence type="ECO:0000313" key="10">
    <source>
        <dbReference type="Proteomes" id="UP000037660"/>
    </source>
</evidence>
<sequence>MSWIDVIDLVQSVIDGVMFGTTYALIGIGFTLIFGVMHKINLSYAAASVGAAYLSLLVVQVAPTPLVYLAAALLGGVLGALVYLVCFRFLPLNQPLATLMSTVGMLLLLEEIIVHATAGMPQNYPALFTGAVFDVGPFMLRGDLLFVFGLGCAAMVGLKLLLERTRLGLATRAVAQQPVAARLCGMGVDRTNAGTFVIAGLLGGTAGAMTGAAIGVLSPLLTLPLTVKGLVVTVIGGLGSVPGAIVAGLIVGGVENLFQFLRGVSERDIYVMLMLFAFLVFRPGGLFAAPGGRD</sequence>
<dbReference type="GO" id="GO:0022857">
    <property type="term" value="F:transmembrane transporter activity"/>
    <property type="evidence" value="ECO:0007669"/>
    <property type="project" value="InterPro"/>
</dbReference>
<dbReference type="OrthoDB" id="9807115at2"/>
<evidence type="ECO:0000256" key="6">
    <source>
        <dbReference type="ARBA" id="ARBA00022989"/>
    </source>
</evidence>
<comment type="similarity">
    <text evidence="8">Belongs to the binding-protein-dependent transport system permease family. LivHM subfamily.</text>
</comment>
<keyword evidence="4" id="KW-0812">Transmembrane</keyword>
<dbReference type="GO" id="GO:0005886">
    <property type="term" value="C:plasma membrane"/>
    <property type="evidence" value="ECO:0007669"/>
    <property type="project" value="UniProtKB-SubCell"/>
</dbReference>
<dbReference type="Proteomes" id="UP000037660">
    <property type="component" value="Unassembled WGS sequence"/>
</dbReference>
<keyword evidence="6" id="KW-1133">Transmembrane helix</keyword>
<protein>
    <submittedName>
        <fullName evidence="9">High-affinity branched-chain amino acid transport system permease protein LivH</fullName>
    </submittedName>
</protein>
<dbReference type="GO" id="GO:0006865">
    <property type="term" value="P:amino acid transport"/>
    <property type="evidence" value="ECO:0007669"/>
    <property type="project" value="UniProtKB-KW"/>
</dbReference>
<evidence type="ECO:0000256" key="4">
    <source>
        <dbReference type="ARBA" id="ARBA00022692"/>
    </source>
</evidence>
<dbReference type="AlphaFoldDB" id="A0A0K8NVF6"/>
<evidence type="ECO:0000256" key="5">
    <source>
        <dbReference type="ARBA" id="ARBA00022970"/>
    </source>
</evidence>
<organism evidence="9 10">
    <name type="scientific">Piscinibacter sakaiensis</name>
    <name type="common">Ideonella sakaiensis</name>
    <dbReference type="NCBI Taxonomy" id="1547922"/>
    <lineage>
        <taxon>Bacteria</taxon>
        <taxon>Pseudomonadati</taxon>
        <taxon>Pseudomonadota</taxon>
        <taxon>Betaproteobacteria</taxon>
        <taxon>Burkholderiales</taxon>
        <taxon>Sphaerotilaceae</taxon>
        <taxon>Piscinibacter</taxon>
    </lineage>
</organism>
<dbReference type="InterPro" id="IPR052157">
    <property type="entry name" value="BCAA_transport_permease"/>
</dbReference>
<evidence type="ECO:0000256" key="7">
    <source>
        <dbReference type="ARBA" id="ARBA00023136"/>
    </source>
</evidence>
<gene>
    <name evidence="9" type="ORF">ISF6_4538</name>
</gene>
<keyword evidence="10" id="KW-1185">Reference proteome</keyword>
<dbReference type="Pfam" id="PF02653">
    <property type="entry name" value="BPD_transp_2"/>
    <property type="match status" value="1"/>
</dbReference>
<evidence type="ECO:0000256" key="2">
    <source>
        <dbReference type="ARBA" id="ARBA00022448"/>
    </source>
</evidence>
<reference evidence="10" key="1">
    <citation type="submission" date="2015-07" db="EMBL/GenBank/DDBJ databases">
        <title>Discovery of a poly(ethylene terephthalate assimilation.</title>
        <authorList>
            <person name="Yoshida S."/>
            <person name="Hiraga K."/>
            <person name="Takehana T."/>
            <person name="Taniguchi I."/>
            <person name="Yamaji H."/>
            <person name="Maeda Y."/>
            <person name="Toyohara K."/>
            <person name="Miyamoto K."/>
            <person name="Kimura Y."/>
            <person name="Oda K."/>
        </authorList>
    </citation>
    <scope>NUCLEOTIDE SEQUENCE [LARGE SCALE GENOMIC DNA]</scope>
    <source>
        <strain evidence="10">NBRC 110686 / TISTR 2288 / 201-F6</strain>
    </source>
</reference>
<name>A0A0K8NVF6_PISS1</name>
<proteinExistence type="inferred from homology"/>
<reference evidence="9 10" key="2">
    <citation type="journal article" date="2016" name="Science">
        <title>A bacterium that degrades and assimilates poly(ethylene terephthalate).</title>
        <authorList>
            <person name="Yoshida S."/>
            <person name="Hiraga K."/>
            <person name="Takehana T."/>
            <person name="Taniguchi I."/>
            <person name="Yamaji H."/>
            <person name="Maeda Y."/>
            <person name="Toyohara K."/>
            <person name="Miyamoto K."/>
            <person name="Kimura Y."/>
            <person name="Oda K."/>
        </authorList>
    </citation>
    <scope>NUCLEOTIDE SEQUENCE [LARGE SCALE GENOMIC DNA]</scope>
    <source>
        <strain evidence="10">NBRC 110686 / TISTR 2288 / 201-F6</strain>
    </source>
</reference>
<keyword evidence="5" id="KW-0029">Amino-acid transport</keyword>
<keyword evidence="7" id="KW-0472">Membrane</keyword>
<evidence type="ECO:0000256" key="1">
    <source>
        <dbReference type="ARBA" id="ARBA00004651"/>
    </source>
</evidence>
<dbReference type="InterPro" id="IPR001851">
    <property type="entry name" value="ABC_transp_permease"/>
</dbReference>
<keyword evidence="2" id="KW-0813">Transport</keyword>
<dbReference type="PANTHER" id="PTHR11795:SF445">
    <property type="entry name" value="AMINO ACID ABC TRANSPORTER PERMEASE PROTEIN"/>
    <property type="match status" value="1"/>
</dbReference>
<evidence type="ECO:0000256" key="8">
    <source>
        <dbReference type="ARBA" id="ARBA00037998"/>
    </source>
</evidence>
<evidence type="ECO:0000313" key="9">
    <source>
        <dbReference type="EMBL" id="GAP34363.1"/>
    </source>
</evidence>